<dbReference type="NCBIfam" id="NF004344">
    <property type="entry name" value="PRK05724.1"/>
    <property type="match status" value="1"/>
</dbReference>
<dbReference type="EMBL" id="JAENIO010000016">
    <property type="protein sequence ID" value="MBK1833999.1"/>
    <property type="molecule type" value="Genomic_DNA"/>
</dbReference>
<dbReference type="GO" id="GO:0006633">
    <property type="term" value="P:fatty acid biosynthetic process"/>
    <property type="evidence" value="ECO:0007669"/>
    <property type="project" value="UniProtKB-KW"/>
</dbReference>
<name>A0A934RMA4_9BACT</name>
<evidence type="ECO:0000256" key="3">
    <source>
        <dbReference type="ARBA" id="ARBA00022679"/>
    </source>
</evidence>
<comment type="caution">
    <text evidence="13">The sequence shown here is derived from an EMBL/GenBank/DDBJ whole genome shotgun (WGS) entry which is preliminary data.</text>
</comment>
<comment type="pathway">
    <text evidence="1 10">Lipid metabolism; malonyl-CoA biosynthesis; malonyl-CoA from acetyl-CoA: step 1/1.</text>
</comment>
<dbReference type="EC" id="2.1.3.15" evidence="10"/>
<dbReference type="Proteomes" id="UP000604083">
    <property type="component" value="Unassembled WGS sequence"/>
</dbReference>
<comment type="subunit">
    <text evidence="10">Acetyl-CoA carboxylase is a heterohexamer composed of biotin carboxyl carrier protein (AccB), biotin carboxylase (AccC) and two subunits each of ACCase subunit alpha (AccA) and ACCase subunit beta (AccD).</text>
</comment>
<dbReference type="PANTHER" id="PTHR42853">
    <property type="entry name" value="ACETYL-COENZYME A CARBOXYLASE CARBOXYL TRANSFERASE SUBUNIT ALPHA"/>
    <property type="match status" value="1"/>
</dbReference>
<evidence type="ECO:0000256" key="9">
    <source>
        <dbReference type="ARBA" id="ARBA00049152"/>
    </source>
</evidence>
<gene>
    <name evidence="10" type="primary">accA</name>
    <name evidence="13" type="ORF">JIN78_08000</name>
</gene>
<evidence type="ECO:0000256" key="7">
    <source>
        <dbReference type="ARBA" id="ARBA00023098"/>
    </source>
</evidence>
<keyword evidence="8 10" id="KW-0275">Fatty acid biosynthesis</keyword>
<evidence type="ECO:0000256" key="5">
    <source>
        <dbReference type="ARBA" id="ARBA00022832"/>
    </source>
</evidence>
<evidence type="ECO:0000313" key="13">
    <source>
        <dbReference type="EMBL" id="MBK1833999.1"/>
    </source>
</evidence>
<evidence type="ECO:0000259" key="12">
    <source>
        <dbReference type="PROSITE" id="PS50989"/>
    </source>
</evidence>
<protein>
    <recommendedName>
        <fullName evidence="10">Acetyl-coenzyme A carboxylase carboxyl transferase subunit alpha</fullName>
        <shortName evidence="10">ACCase subunit alpha</shortName>
        <shortName evidence="10">Acetyl-CoA carboxylase carboxyltransferase subunit alpha</shortName>
        <ecNumber evidence="10">2.1.3.15</ecNumber>
    </recommendedName>
</protein>
<keyword evidence="2 10" id="KW-0444">Lipid biosynthesis</keyword>
<comment type="similarity">
    <text evidence="10">Belongs to the AccA family.</text>
</comment>
<dbReference type="Pfam" id="PF03255">
    <property type="entry name" value="ACCA"/>
    <property type="match status" value="1"/>
</dbReference>
<dbReference type="GO" id="GO:0005524">
    <property type="term" value="F:ATP binding"/>
    <property type="evidence" value="ECO:0007669"/>
    <property type="project" value="UniProtKB-KW"/>
</dbReference>
<comment type="subcellular location">
    <subcellularLocation>
        <location evidence="10">Cytoplasm</location>
    </subcellularLocation>
</comment>
<evidence type="ECO:0000256" key="4">
    <source>
        <dbReference type="ARBA" id="ARBA00022741"/>
    </source>
</evidence>
<reference evidence="13" key="1">
    <citation type="submission" date="2021-01" db="EMBL/GenBank/DDBJ databases">
        <title>Modified the classification status of verrucomicrobia.</title>
        <authorList>
            <person name="Feng X."/>
        </authorList>
    </citation>
    <scope>NUCLEOTIDE SEQUENCE</scope>
    <source>
        <strain evidence="13">KCTC 12986</strain>
    </source>
</reference>
<evidence type="ECO:0000256" key="8">
    <source>
        <dbReference type="ARBA" id="ARBA00023160"/>
    </source>
</evidence>
<keyword evidence="13" id="KW-0436">Ligase</keyword>
<dbReference type="InterPro" id="IPR011763">
    <property type="entry name" value="COA_CT_C"/>
</dbReference>
<evidence type="ECO:0000256" key="1">
    <source>
        <dbReference type="ARBA" id="ARBA00004956"/>
    </source>
</evidence>
<keyword evidence="10" id="KW-0963">Cytoplasm</keyword>
<keyword evidence="11" id="KW-0175">Coiled coil</keyword>
<dbReference type="GO" id="GO:0009317">
    <property type="term" value="C:acetyl-CoA carboxylase complex"/>
    <property type="evidence" value="ECO:0007669"/>
    <property type="project" value="InterPro"/>
</dbReference>
<keyword evidence="5 10" id="KW-0276">Fatty acid metabolism</keyword>
<keyword evidence="7 10" id="KW-0443">Lipid metabolism</keyword>
<dbReference type="InterPro" id="IPR029045">
    <property type="entry name" value="ClpP/crotonase-like_dom_sf"/>
</dbReference>
<accession>A0A934RMA4</accession>
<comment type="function">
    <text evidence="10">Component of the acetyl coenzyme A carboxylase (ACC) complex. First, biotin carboxylase catalyzes the carboxylation of biotin on its carrier protein (BCCP) and then the CO(2) group is transferred by the carboxyltransferase to acetyl-CoA to form malonyl-CoA.</text>
</comment>
<dbReference type="Gene3D" id="3.90.226.10">
    <property type="entry name" value="2-enoyl-CoA Hydratase, Chain A, domain 1"/>
    <property type="match status" value="1"/>
</dbReference>
<proteinExistence type="inferred from homology"/>
<feature type="coiled-coil region" evidence="11">
    <location>
        <begin position="11"/>
        <end position="49"/>
    </location>
</feature>
<organism evidence="13 14">
    <name type="scientific">Roseibacillus ishigakijimensis</name>
    <dbReference type="NCBI Taxonomy" id="454146"/>
    <lineage>
        <taxon>Bacteria</taxon>
        <taxon>Pseudomonadati</taxon>
        <taxon>Verrucomicrobiota</taxon>
        <taxon>Verrucomicrobiia</taxon>
        <taxon>Verrucomicrobiales</taxon>
        <taxon>Verrucomicrobiaceae</taxon>
        <taxon>Roseibacillus</taxon>
    </lineage>
</organism>
<dbReference type="InterPro" id="IPR001095">
    <property type="entry name" value="Acetyl_CoA_COase_a_su"/>
</dbReference>
<keyword evidence="6 10" id="KW-0067">ATP-binding</keyword>
<sequence>MEKPLEFEKPIVELEAELAALRVKAEEQNLDLGDEMQALQEKLAGTRKRIYENLSPWQRVQIARHINRPFFLDYLGKAFDEFCELHGDRLVGDDRAMPAGLARIGDYRCVVVGHQKGRNTKENLEHNFGSAHPEGYRKAMRLMRMAERFKLPIVAMIDTPGAFPGIGAEERNIAEAIAANLRDMMALTVPIIAVVLGEGGSGGALGIGIANRVLMMENSYYSVISPEGCAAILWKHRKHAPEAAEAMKLAAPDLNELGLIDGVIEEPEGGAHHDHAATAESLRRVLLQHLKELSAMSKEELREERYRKFRNFGVWQGEELA</sequence>
<keyword evidence="3 10" id="KW-0808">Transferase</keyword>
<dbReference type="GO" id="GO:2001295">
    <property type="term" value="P:malonyl-CoA biosynthetic process"/>
    <property type="evidence" value="ECO:0007669"/>
    <property type="project" value="UniProtKB-UniRule"/>
</dbReference>
<dbReference type="AlphaFoldDB" id="A0A934RMA4"/>
<evidence type="ECO:0000313" key="14">
    <source>
        <dbReference type="Proteomes" id="UP000604083"/>
    </source>
</evidence>
<evidence type="ECO:0000256" key="6">
    <source>
        <dbReference type="ARBA" id="ARBA00022840"/>
    </source>
</evidence>
<dbReference type="PRINTS" id="PR01069">
    <property type="entry name" value="ACCCTRFRASEA"/>
</dbReference>
<evidence type="ECO:0000256" key="10">
    <source>
        <dbReference type="HAMAP-Rule" id="MF_00823"/>
    </source>
</evidence>
<keyword evidence="4 10" id="KW-0547">Nucleotide-binding</keyword>
<feature type="domain" description="CoA carboxyltransferase C-terminal" evidence="12">
    <location>
        <begin position="38"/>
        <end position="292"/>
    </location>
</feature>
<dbReference type="SUPFAM" id="SSF52096">
    <property type="entry name" value="ClpP/crotonase"/>
    <property type="match status" value="1"/>
</dbReference>
<evidence type="ECO:0000256" key="2">
    <source>
        <dbReference type="ARBA" id="ARBA00022516"/>
    </source>
</evidence>
<dbReference type="HAMAP" id="MF_00823">
    <property type="entry name" value="AcetylCoA_CT_alpha"/>
    <property type="match status" value="1"/>
</dbReference>
<comment type="catalytic activity">
    <reaction evidence="9 10">
        <text>N(6)-carboxybiotinyl-L-lysyl-[protein] + acetyl-CoA = N(6)-biotinyl-L-lysyl-[protein] + malonyl-CoA</text>
        <dbReference type="Rhea" id="RHEA:54728"/>
        <dbReference type="Rhea" id="RHEA-COMP:10505"/>
        <dbReference type="Rhea" id="RHEA-COMP:10506"/>
        <dbReference type="ChEBI" id="CHEBI:57288"/>
        <dbReference type="ChEBI" id="CHEBI:57384"/>
        <dbReference type="ChEBI" id="CHEBI:83144"/>
        <dbReference type="ChEBI" id="CHEBI:83145"/>
        <dbReference type="EC" id="2.1.3.15"/>
    </reaction>
</comment>
<dbReference type="PROSITE" id="PS50989">
    <property type="entry name" value="COA_CT_CTER"/>
    <property type="match status" value="1"/>
</dbReference>
<keyword evidence="14" id="KW-1185">Reference proteome</keyword>
<dbReference type="NCBIfam" id="TIGR00513">
    <property type="entry name" value="accA"/>
    <property type="match status" value="1"/>
</dbReference>
<evidence type="ECO:0000256" key="11">
    <source>
        <dbReference type="SAM" id="Coils"/>
    </source>
</evidence>
<dbReference type="GO" id="GO:0003989">
    <property type="term" value="F:acetyl-CoA carboxylase activity"/>
    <property type="evidence" value="ECO:0007669"/>
    <property type="project" value="InterPro"/>
</dbReference>
<dbReference type="PANTHER" id="PTHR42853:SF3">
    <property type="entry name" value="ACETYL-COENZYME A CARBOXYLASE CARBOXYL TRANSFERASE SUBUNIT ALPHA, CHLOROPLASTIC"/>
    <property type="match status" value="1"/>
</dbReference>
<dbReference type="NCBIfam" id="NF041504">
    <property type="entry name" value="AccA_sub"/>
    <property type="match status" value="1"/>
</dbReference>
<dbReference type="GO" id="GO:0016743">
    <property type="term" value="F:carboxyl- or carbamoyltransferase activity"/>
    <property type="evidence" value="ECO:0007669"/>
    <property type="project" value="UniProtKB-UniRule"/>
</dbReference>